<evidence type="ECO:0000313" key="5">
    <source>
        <dbReference type="Proteomes" id="UP000004994"/>
    </source>
</evidence>
<organism evidence="4">
    <name type="scientific">Solanum lycopersicum</name>
    <name type="common">Tomato</name>
    <name type="synonym">Lycopersicon esculentum</name>
    <dbReference type="NCBI Taxonomy" id="4081"/>
    <lineage>
        <taxon>Eukaryota</taxon>
        <taxon>Viridiplantae</taxon>
        <taxon>Streptophyta</taxon>
        <taxon>Embryophyta</taxon>
        <taxon>Tracheophyta</taxon>
        <taxon>Spermatophyta</taxon>
        <taxon>Magnoliopsida</taxon>
        <taxon>eudicotyledons</taxon>
        <taxon>Gunneridae</taxon>
        <taxon>Pentapetalae</taxon>
        <taxon>asterids</taxon>
        <taxon>lamiids</taxon>
        <taxon>Solanales</taxon>
        <taxon>Solanaceae</taxon>
        <taxon>Solanoideae</taxon>
        <taxon>Solaneae</taxon>
        <taxon>Solanum</taxon>
        <taxon>Solanum subgen. Lycopersicon</taxon>
    </lineage>
</organism>
<evidence type="ECO:0000313" key="4">
    <source>
        <dbReference type="EnsemblPlants" id="Solyc06g053657.1.1"/>
    </source>
</evidence>
<dbReference type="CDD" id="cd09272">
    <property type="entry name" value="RNase_HI_RT_Ty1"/>
    <property type="match status" value="1"/>
</dbReference>
<dbReference type="InterPro" id="IPR029472">
    <property type="entry name" value="Copia-like_N"/>
</dbReference>
<dbReference type="Proteomes" id="UP000004994">
    <property type="component" value="Chromosome 6"/>
</dbReference>
<feature type="domain" description="Retrotransposon Copia-like N-terminal" evidence="3">
    <location>
        <begin position="28"/>
        <end position="74"/>
    </location>
</feature>
<protein>
    <recommendedName>
        <fullName evidence="6">Reverse transcriptase Ty1/copia-type domain-containing protein</fullName>
    </recommendedName>
</protein>
<reference evidence="4" key="1">
    <citation type="journal article" date="2012" name="Nature">
        <title>The tomato genome sequence provides insights into fleshy fruit evolution.</title>
        <authorList>
            <consortium name="Tomato Genome Consortium"/>
        </authorList>
    </citation>
    <scope>NUCLEOTIDE SEQUENCE [LARGE SCALE GENOMIC DNA]</scope>
    <source>
        <strain evidence="4">cv. Heinz 1706</strain>
    </source>
</reference>
<reference evidence="4" key="2">
    <citation type="submission" date="2019-01" db="UniProtKB">
        <authorList>
            <consortium name="EnsemblPlants"/>
        </authorList>
    </citation>
    <scope>IDENTIFICATION</scope>
    <source>
        <strain evidence="4">cv. Heinz 1706</strain>
    </source>
</reference>
<dbReference type="Gramene" id="Solyc06g053657.1.1">
    <property type="protein sequence ID" value="Solyc06g053657.1.1"/>
    <property type="gene ID" value="Solyc06g053657.1"/>
</dbReference>
<sequence length="777" mass="85412">MAVEEVATVAGEVRAPLSIDHNHPLFIHPSDTQGSLLTSIQLLGSENYSLWSKSLKLVLLGKNKLGFLLGTCTKSMYPSSMHEQWERCNAIVLGWIMNTVSNSLVSTVIYGSDAHTVWEDLRERFDKVNASRAFYLHKEIVTQSQGTASVSNYFSRLRELWDEFETLIPPPSCACPGSKQYAEHFQFQKLWQFLMGLNESYAHAKSQVLMQIPTPNVNQAYAMIINVESQRVTGASSSSFSAETSSETALMSIRMSGYNSGYHNSGGSSSSSTYYSNNGSSGNSGYKARNNGDSPENGTCDNSSVNTNAKPFGTSSNNFSGGTQGMSLFTHEQYNQILKMLSKGKGKEVDSMANVATASSSGTSGTFTTLMSDMAHTNWIIDTGASNHMVHCMNLMKHCTDLGSKNDMKVNLPTGTQVAISHIGDSLILEDKLVKDDLFSGRVLGIGKEDQGLYLLNTDTQPRTLQDKITRNKCTSSCISSSSSFTSTLFPVLDLPGDLDTELPTSSSNSSSQVFSSSRDVVQSVTHPRRSSRQSKPPKVEKELLVILVYVDDLLITGSSLKLIQQVRKDLQYRFKMKDLGELKYFLGIEFSRNADGVLMNQRKYALGLVSELGLAGCKPTSTPLEFNHKLTSTVFDKCTGMNAEDKNLEDYGKYQRLIGKLLYLTMTRPDIAFVVQVLSQYMHSPKNSHMEATLRVVRYIKGTAGLGLFMPSNNMSELVAYCDSDWGACIESRKSVTGYIVKLGSALVSWKAKKQNTVSRSSAEAEFRSMATTVAE</sequence>
<dbReference type="PANTHER" id="PTHR37610">
    <property type="entry name" value="CCHC-TYPE DOMAIN-CONTAINING PROTEIN"/>
    <property type="match status" value="1"/>
</dbReference>
<feature type="domain" description="Reverse transcriptase Ty1/copia-type" evidence="2">
    <location>
        <begin position="544"/>
        <end position="625"/>
    </location>
</feature>
<dbReference type="Pfam" id="PF14244">
    <property type="entry name" value="Retrotran_gag_3"/>
    <property type="match status" value="1"/>
</dbReference>
<proteinExistence type="predicted"/>
<feature type="compositionally biased region" description="Low complexity" evidence="1">
    <location>
        <begin position="269"/>
        <end position="286"/>
    </location>
</feature>
<dbReference type="SUPFAM" id="SSF56672">
    <property type="entry name" value="DNA/RNA polymerases"/>
    <property type="match status" value="1"/>
</dbReference>
<keyword evidence="5" id="KW-1185">Reference proteome</keyword>
<feature type="compositionally biased region" description="Polar residues" evidence="1">
    <location>
        <begin position="291"/>
        <end position="317"/>
    </location>
</feature>
<name>A0A3Q7HPD9_SOLLC</name>
<feature type="region of interest" description="Disordered" evidence="1">
    <location>
        <begin position="501"/>
        <end position="537"/>
    </location>
</feature>
<dbReference type="InParanoid" id="A0A3Q7HPD9"/>
<dbReference type="OMA" id="MEMICEA"/>
<feature type="region of interest" description="Disordered" evidence="1">
    <location>
        <begin position="269"/>
        <end position="317"/>
    </location>
</feature>
<evidence type="ECO:0000259" key="2">
    <source>
        <dbReference type="Pfam" id="PF07727"/>
    </source>
</evidence>
<dbReference type="STRING" id="4081.A0A3Q7HPD9"/>
<evidence type="ECO:0008006" key="6">
    <source>
        <dbReference type="Google" id="ProtNLM"/>
    </source>
</evidence>
<dbReference type="EnsemblPlants" id="Solyc06g053657.1.1">
    <property type="protein sequence ID" value="Solyc06g053657.1.1"/>
    <property type="gene ID" value="Solyc06g053657.1"/>
</dbReference>
<evidence type="ECO:0000256" key="1">
    <source>
        <dbReference type="SAM" id="MobiDB-lite"/>
    </source>
</evidence>
<evidence type="ECO:0000259" key="3">
    <source>
        <dbReference type="Pfam" id="PF14244"/>
    </source>
</evidence>
<dbReference type="PANTHER" id="PTHR37610:SF85">
    <property type="entry name" value="REVERSE TRANSCRIPTASE DOMAIN-CONTAINING PROTEIN"/>
    <property type="match status" value="1"/>
</dbReference>
<accession>A0A3Q7HPD9</accession>
<dbReference type="InterPro" id="IPR043502">
    <property type="entry name" value="DNA/RNA_pol_sf"/>
</dbReference>
<dbReference type="Pfam" id="PF07727">
    <property type="entry name" value="RVT_2"/>
    <property type="match status" value="1"/>
</dbReference>
<feature type="compositionally biased region" description="Low complexity" evidence="1">
    <location>
        <begin position="506"/>
        <end position="525"/>
    </location>
</feature>
<dbReference type="AlphaFoldDB" id="A0A3Q7HPD9"/>
<dbReference type="InterPro" id="IPR013103">
    <property type="entry name" value="RVT_2"/>
</dbReference>